<evidence type="ECO:0000313" key="2">
    <source>
        <dbReference type="EMBL" id="TVU46171.1"/>
    </source>
</evidence>
<dbReference type="AlphaFoldDB" id="A0A5J9WDT0"/>
<gene>
    <name evidence="2" type="ORF">EJB05_05690</name>
</gene>
<feature type="region of interest" description="Disordered" evidence="1">
    <location>
        <begin position="88"/>
        <end position="108"/>
    </location>
</feature>
<reference evidence="2 3" key="1">
    <citation type="journal article" date="2019" name="Sci. Rep.">
        <title>A high-quality genome of Eragrostis curvula grass provides insights into Poaceae evolution and supports new strategies to enhance forage quality.</title>
        <authorList>
            <person name="Carballo J."/>
            <person name="Santos B.A.C.M."/>
            <person name="Zappacosta D."/>
            <person name="Garbus I."/>
            <person name="Selva J.P."/>
            <person name="Gallo C.A."/>
            <person name="Diaz A."/>
            <person name="Albertini E."/>
            <person name="Caccamo M."/>
            <person name="Echenique V."/>
        </authorList>
    </citation>
    <scope>NUCLEOTIDE SEQUENCE [LARGE SCALE GENOMIC DNA]</scope>
    <source>
        <strain evidence="3">cv. Victoria</strain>
        <tissue evidence="2">Leaf</tissue>
    </source>
</reference>
<feature type="region of interest" description="Disordered" evidence="1">
    <location>
        <begin position="1"/>
        <end position="29"/>
    </location>
</feature>
<dbReference type="Gramene" id="TVU46171">
    <property type="protein sequence ID" value="TVU46171"/>
    <property type="gene ID" value="EJB05_05690"/>
</dbReference>
<evidence type="ECO:0000256" key="1">
    <source>
        <dbReference type="SAM" id="MobiDB-lite"/>
    </source>
</evidence>
<comment type="caution">
    <text evidence="2">The sequence shown here is derived from an EMBL/GenBank/DDBJ whole genome shotgun (WGS) entry which is preliminary data.</text>
</comment>
<keyword evidence="3" id="KW-1185">Reference proteome</keyword>
<evidence type="ECO:0000313" key="3">
    <source>
        <dbReference type="Proteomes" id="UP000324897"/>
    </source>
</evidence>
<sequence>MATWSEASSDPVGSATSSTSTTRAMTGATSSLPQIRAFQIPASKRVADFVVLSVTSKWPRRSYRVAKAGAASHLHGSLSNRMAFVDSTGGSSCTQRKVVSQDTKMPGL</sequence>
<dbReference type="EMBL" id="RWGY01000004">
    <property type="protein sequence ID" value="TVU46171.1"/>
    <property type="molecule type" value="Genomic_DNA"/>
</dbReference>
<protein>
    <submittedName>
        <fullName evidence="2">Uncharacterized protein</fullName>
    </submittedName>
</protein>
<organism evidence="2 3">
    <name type="scientific">Eragrostis curvula</name>
    <name type="common">weeping love grass</name>
    <dbReference type="NCBI Taxonomy" id="38414"/>
    <lineage>
        <taxon>Eukaryota</taxon>
        <taxon>Viridiplantae</taxon>
        <taxon>Streptophyta</taxon>
        <taxon>Embryophyta</taxon>
        <taxon>Tracheophyta</taxon>
        <taxon>Spermatophyta</taxon>
        <taxon>Magnoliopsida</taxon>
        <taxon>Liliopsida</taxon>
        <taxon>Poales</taxon>
        <taxon>Poaceae</taxon>
        <taxon>PACMAD clade</taxon>
        <taxon>Chloridoideae</taxon>
        <taxon>Eragrostideae</taxon>
        <taxon>Eragrostidinae</taxon>
        <taxon>Eragrostis</taxon>
    </lineage>
</organism>
<dbReference type="Proteomes" id="UP000324897">
    <property type="component" value="Chromosome 5"/>
</dbReference>
<feature type="compositionally biased region" description="Low complexity" evidence="1">
    <location>
        <begin position="14"/>
        <end position="29"/>
    </location>
</feature>
<proteinExistence type="predicted"/>
<accession>A0A5J9WDT0</accession>
<name>A0A5J9WDT0_9POAL</name>